<dbReference type="Proteomes" id="UP001207408">
    <property type="component" value="Unassembled WGS sequence"/>
</dbReference>
<protein>
    <recommendedName>
        <fullName evidence="4">SPOR domain-containing protein</fullName>
    </recommendedName>
</protein>
<dbReference type="AlphaFoldDB" id="A0AAE3MEV9"/>
<feature type="compositionally biased region" description="Polar residues" evidence="1">
    <location>
        <begin position="228"/>
        <end position="242"/>
    </location>
</feature>
<name>A0AAE3MEV9_9BACT</name>
<evidence type="ECO:0008006" key="4">
    <source>
        <dbReference type="Google" id="ProtNLM"/>
    </source>
</evidence>
<gene>
    <name evidence="2" type="ORF">OM074_11875</name>
</gene>
<accession>A0AAE3MEV9</accession>
<keyword evidence="3" id="KW-1185">Reference proteome</keyword>
<sequence length="570" mass="65010">MVLKRAVFLIFIIFLVYVSSYTQEYSTETPVTSQLKTINNCKKNLWATIDSIEQNKTIIPKDILEKAQKLYDLTTEYHETILNNIVSSQKITNNTNLVSNILLNSEDILKANKTYKQPIDTIAVCKDILNKTEICTKSLKMAQDLNLNNPESKHLFNQPINSELLCKHYDIASGTLQTLITESSGNTTPNNKVETIQKGHSPFTNTYDEFIYFADSIGKSENKDKNKVQSPNNATHTPESNTIHKNINEYNNLANDSLFAVAIEDSLFPHDLIKKYDKASLKRYWSIYKNQWNPEVMQAQTLAQITPSQQINANLISTPTTSSSDQNIVNHKTKNRVVVTDSRKTITGNNSVDNTPLHTATPDITYTKGENIKADNIDQNPASYYSYTDTYYYIQLAASRTPIEGSLLSSLNEYNDSITVRNEEGWYKYQINKTTNYKEALTKSEQLNVKGAFIVAYQNNEKQVLWKTLHKQQNHPKDTGLIFVVQVSANKVAVNNTQLNRLKEIANGEIREREENGWFKYQYVVGPSYKDALQKWKQIGSKTSFLVAYLNNEKIEMSKAIKIYNSNKTN</sequence>
<evidence type="ECO:0000256" key="1">
    <source>
        <dbReference type="SAM" id="MobiDB-lite"/>
    </source>
</evidence>
<evidence type="ECO:0000313" key="2">
    <source>
        <dbReference type="EMBL" id="MCW3806325.1"/>
    </source>
</evidence>
<dbReference type="EMBL" id="JAPDPI010000022">
    <property type="protein sequence ID" value="MCW3806325.1"/>
    <property type="molecule type" value="Genomic_DNA"/>
</dbReference>
<feature type="region of interest" description="Disordered" evidence="1">
    <location>
        <begin position="222"/>
        <end position="242"/>
    </location>
</feature>
<comment type="caution">
    <text evidence="2">The sequence shown here is derived from an EMBL/GenBank/DDBJ whole genome shotgun (WGS) entry which is preliminary data.</text>
</comment>
<evidence type="ECO:0000313" key="3">
    <source>
        <dbReference type="Proteomes" id="UP001207408"/>
    </source>
</evidence>
<dbReference type="RefSeq" id="WP_301199697.1">
    <property type="nucleotide sequence ID" value="NZ_JAPDPI010000022.1"/>
</dbReference>
<organism evidence="2 3">
    <name type="scientific">Plebeiibacterium marinum</name>
    <dbReference type="NCBI Taxonomy" id="2992111"/>
    <lineage>
        <taxon>Bacteria</taxon>
        <taxon>Pseudomonadati</taxon>
        <taxon>Bacteroidota</taxon>
        <taxon>Bacteroidia</taxon>
        <taxon>Marinilabiliales</taxon>
        <taxon>Marinilabiliaceae</taxon>
        <taxon>Plebeiibacterium</taxon>
    </lineage>
</organism>
<proteinExistence type="predicted"/>
<reference evidence="2" key="1">
    <citation type="submission" date="2022-10" db="EMBL/GenBank/DDBJ databases">
        <authorList>
            <person name="Yu W.X."/>
        </authorList>
    </citation>
    <scope>NUCLEOTIDE SEQUENCE</scope>
    <source>
        <strain evidence="2">D04</strain>
    </source>
</reference>